<gene>
    <name evidence="2" type="ORF">EKG83_39240</name>
</gene>
<dbReference type="Proteomes" id="UP000325787">
    <property type="component" value="Chromosome"/>
</dbReference>
<protein>
    <submittedName>
        <fullName evidence="2">Uncharacterized protein</fullName>
    </submittedName>
</protein>
<dbReference type="RefSeq" id="WP_033432706.1">
    <property type="nucleotide sequence ID" value="NZ_CP034550.1"/>
</dbReference>
<accession>A0A5Q0H8X5</accession>
<organism evidence="2 3">
    <name type="scientific">Saccharothrix syringae</name>
    <name type="common">Nocardiopsis syringae</name>
    <dbReference type="NCBI Taxonomy" id="103733"/>
    <lineage>
        <taxon>Bacteria</taxon>
        <taxon>Bacillati</taxon>
        <taxon>Actinomycetota</taxon>
        <taxon>Actinomycetes</taxon>
        <taxon>Pseudonocardiales</taxon>
        <taxon>Pseudonocardiaceae</taxon>
        <taxon>Saccharothrix</taxon>
    </lineage>
</organism>
<reference evidence="3" key="1">
    <citation type="journal article" date="2021" name="Curr. Microbiol.">
        <title>Complete genome of nocamycin-producing strain Saccharothrix syringae NRRL B-16468 reveals the biosynthetic potential for secondary metabolites.</title>
        <authorList>
            <person name="Mo X."/>
            <person name="Yang S."/>
        </authorList>
    </citation>
    <scope>NUCLEOTIDE SEQUENCE [LARGE SCALE GENOMIC DNA]</scope>
    <source>
        <strain evidence="3">ATCC 51364 / DSM 43886 / JCM 6844 / KCTC 9398 / NBRC 14523 / NRRL B-16468 / INA 2240</strain>
    </source>
</reference>
<dbReference type="EMBL" id="CP034550">
    <property type="protein sequence ID" value="QFZ22666.1"/>
    <property type="molecule type" value="Genomic_DNA"/>
</dbReference>
<evidence type="ECO:0000256" key="1">
    <source>
        <dbReference type="SAM" id="MobiDB-lite"/>
    </source>
</evidence>
<keyword evidence="3" id="KW-1185">Reference proteome</keyword>
<feature type="region of interest" description="Disordered" evidence="1">
    <location>
        <begin position="48"/>
        <end position="81"/>
    </location>
</feature>
<evidence type="ECO:0000313" key="3">
    <source>
        <dbReference type="Proteomes" id="UP000325787"/>
    </source>
</evidence>
<dbReference type="AlphaFoldDB" id="A0A5Q0H8X5"/>
<name>A0A5Q0H8X5_SACSY</name>
<sequence length="81" mass="8876">MTAILITLAVVALVVHGLERNHRRRPSFAPRLAGSHDVEDRDLLRLHNDLHGVSSTPTPRVHRSDTASPPVGHRVSHARAA</sequence>
<dbReference type="KEGG" id="ssyi:EKG83_39240"/>
<evidence type="ECO:0000313" key="2">
    <source>
        <dbReference type="EMBL" id="QFZ22666.1"/>
    </source>
</evidence>
<proteinExistence type="predicted"/>